<reference evidence="2 3" key="1">
    <citation type="submission" date="2018-06" db="EMBL/GenBank/DDBJ databases">
        <title>Genomic Encyclopedia of Archaeal and Bacterial Type Strains, Phase II (KMG-II): from individual species to whole genera.</title>
        <authorList>
            <person name="Goeker M."/>
        </authorList>
    </citation>
    <scope>NUCLEOTIDE SEQUENCE [LARGE SCALE GENOMIC DNA]</scope>
    <source>
        <strain evidence="2 3">DSM 25663</strain>
    </source>
</reference>
<keyword evidence="3" id="KW-1185">Reference proteome</keyword>
<keyword evidence="1" id="KW-0732">Signal</keyword>
<sequence length="205" mass="24180">MYHKLHYKMKTFWLFFSFLSFSFTPLQQLPKDRIGVSGPIHFQNTVFLLAKSYKPDENTYIQQYIPENELLNKFNQMMTVQVVVTNTSIHDAATTKINELIIRKQTDNLCNYTLSPSQDGRQLVLDYVISTENKMGLSQIEFNMYRYVKITLQNKRKVILLYSYTRRGYGTQAESVFRKLAIDHGFLINDMMQTNMPQIFINDQK</sequence>
<organism evidence="2 3">
    <name type="scientific">Flavobacterium aciduliphilum</name>
    <dbReference type="NCBI Taxonomy" id="1101402"/>
    <lineage>
        <taxon>Bacteria</taxon>
        <taxon>Pseudomonadati</taxon>
        <taxon>Bacteroidota</taxon>
        <taxon>Flavobacteriia</taxon>
        <taxon>Flavobacteriales</taxon>
        <taxon>Flavobacteriaceae</taxon>
        <taxon>Flavobacterium</taxon>
    </lineage>
</organism>
<proteinExistence type="predicted"/>
<gene>
    <name evidence="2" type="ORF">CLV55_105187</name>
</gene>
<protein>
    <submittedName>
        <fullName evidence="2">Uncharacterized protein</fullName>
    </submittedName>
</protein>
<dbReference type="Proteomes" id="UP000248840">
    <property type="component" value="Unassembled WGS sequence"/>
</dbReference>
<accession>A0A328YQ18</accession>
<comment type="caution">
    <text evidence="2">The sequence shown here is derived from an EMBL/GenBank/DDBJ whole genome shotgun (WGS) entry which is preliminary data.</text>
</comment>
<evidence type="ECO:0000313" key="3">
    <source>
        <dbReference type="Proteomes" id="UP000248840"/>
    </source>
</evidence>
<evidence type="ECO:0000313" key="2">
    <source>
        <dbReference type="EMBL" id="RAR72617.1"/>
    </source>
</evidence>
<feature type="signal peptide" evidence="1">
    <location>
        <begin position="1"/>
        <end position="22"/>
    </location>
</feature>
<feature type="chain" id="PRO_5016272894" evidence="1">
    <location>
        <begin position="23"/>
        <end position="205"/>
    </location>
</feature>
<dbReference type="EMBL" id="QLSZ01000005">
    <property type="protein sequence ID" value="RAR72617.1"/>
    <property type="molecule type" value="Genomic_DNA"/>
</dbReference>
<dbReference type="AlphaFoldDB" id="A0A328YQ18"/>
<evidence type="ECO:0000256" key="1">
    <source>
        <dbReference type="SAM" id="SignalP"/>
    </source>
</evidence>
<name>A0A328YQ18_9FLAO</name>